<dbReference type="EMBL" id="JADBGQ010000005">
    <property type="protein sequence ID" value="KAG5398227.1"/>
    <property type="molecule type" value="Genomic_DNA"/>
</dbReference>
<feature type="domain" description="F-box" evidence="1">
    <location>
        <begin position="34"/>
        <end position="80"/>
    </location>
</feature>
<reference evidence="2 3" key="1">
    <citation type="submission" date="2021-03" db="EMBL/GenBank/DDBJ databases">
        <authorList>
            <person name="King G.J."/>
            <person name="Bancroft I."/>
            <person name="Baten A."/>
            <person name="Bloomfield J."/>
            <person name="Borpatragohain P."/>
            <person name="He Z."/>
            <person name="Irish N."/>
            <person name="Irwin J."/>
            <person name="Liu K."/>
            <person name="Mauleon R.P."/>
            <person name="Moore J."/>
            <person name="Morris R."/>
            <person name="Ostergaard L."/>
            <person name="Wang B."/>
            <person name="Wells R."/>
        </authorList>
    </citation>
    <scope>NUCLEOTIDE SEQUENCE [LARGE SCALE GENOMIC DNA]</scope>
    <source>
        <strain evidence="2">R-o-18</strain>
        <tissue evidence="2">Leaf</tissue>
    </source>
</reference>
<dbReference type="SUPFAM" id="SSF81383">
    <property type="entry name" value="F-box domain"/>
    <property type="match status" value="2"/>
</dbReference>
<dbReference type="InterPro" id="IPR001810">
    <property type="entry name" value="F-box_dom"/>
</dbReference>
<dbReference type="Pfam" id="PF00646">
    <property type="entry name" value="F-box"/>
    <property type="match status" value="2"/>
</dbReference>
<dbReference type="InterPro" id="IPR036047">
    <property type="entry name" value="F-box-like_dom_sf"/>
</dbReference>
<evidence type="ECO:0000313" key="3">
    <source>
        <dbReference type="Proteomes" id="UP000823674"/>
    </source>
</evidence>
<dbReference type="InterPro" id="IPR050796">
    <property type="entry name" value="SCF_F-box_component"/>
</dbReference>
<dbReference type="PANTHER" id="PTHR31672">
    <property type="entry name" value="BNACNNG10540D PROTEIN"/>
    <property type="match status" value="1"/>
</dbReference>
<dbReference type="InterPro" id="IPR006527">
    <property type="entry name" value="F-box-assoc_dom_typ1"/>
</dbReference>
<organism evidence="2 3">
    <name type="scientific">Brassica rapa subsp. trilocularis</name>
    <dbReference type="NCBI Taxonomy" id="1813537"/>
    <lineage>
        <taxon>Eukaryota</taxon>
        <taxon>Viridiplantae</taxon>
        <taxon>Streptophyta</taxon>
        <taxon>Embryophyta</taxon>
        <taxon>Tracheophyta</taxon>
        <taxon>Spermatophyta</taxon>
        <taxon>Magnoliopsida</taxon>
        <taxon>eudicotyledons</taxon>
        <taxon>Gunneridae</taxon>
        <taxon>Pentapetalae</taxon>
        <taxon>rosids</taxon>
        <taxon>malvids</taxon>
        <taxon>Brassicales</taxon>
        <taxon>Brassicaceae</taxon>
        <taxon>Brassiceae</taxon>
        <taxon>Brassica</taxon>
    </lineage>
</organism>
<proteinExistence type="predicted"/>
<name>A0ABQ7MHM3_BRACM</name>
<dbReference type="NCBIfam" id="TIGR01640">
    <property type="entry name" value="F_box_assoc_1"/>
    <property type="match status" value="2"/>
</dbReference>
<keyword evidence="3" id="KW-1185">Reference proteome</keyword>
<gene>
    <name evidence="2" type="primary">A05p039220.1_BraROA</name>
    <name evidence="2" type="ORF">IGI04_020041</name>
</gene>
<evidence type="ECO:0000259" key="1">
    <source>
        <dbReference type="PROSITE" id="PS50181"/>
    </source>
</evidence>
<comment type="caution">
    <text evidence="2">The sequence shown here is derived from an EMBL/GenBank/DDBJ whole genome shotgun (WGS) entry which is preliminary data.</text>
</comment>
<dbReference type="SMART" id="SM00256">
    <property type="entry name" value="FBOX"/>
    <property type="match status" value="2"/>
</dbReference>
<protein>
    <recommendedName>
        <fullName evidence="1">F-box domain-containing protein</fullName>
    </recommendedName>
</protein>
<sequence length="787" mass="90746">MMKLGSIFCSFLFFFFVYIYFLRNTEFKKPRSKKRNIEYIPDDLVVNILSKVPLASQARFRSVSKGWNALIKDVIRFEKSSQIMLIDSRVYLVSIDFLGAHDNIVNIKSQFSLKDPLSNSSKEVDIREVFHCEGLLLCTTEDDRLVVWNPCLGETRWIKPRSSNNLARSTRDIYAIGKSSCNKYKILRIALYALGSTNMMPHLYEIYDSTSNSWRVVDQTKDWFMPKLGRSGTCVDGNTYWLASSNTDEQPWTYILLRFNFSKERFTSMYIPSSGRNFALSVTREAQKLCMLASRADHIDVWMATKIDSTGSMSWSKFLTLKRVYNDQNRKFITGMNFLADEENKVIVCPGESMVSDRFLHIVGEDKYIQVEHHEAGFRCSLLLIYVPTLVSPSNPTRFFGVGARKAPITCLDEEAMEQNAFRIGSEEYLPEDLLVDILSKVPLASLARFRSVSKRWKALISYLRFKKSSQIMLIDSRVYLVSIHLLGGQENVVNITSQFSLKDPLSSSSKQVNIREVFHCQGLLLCTTEDNRLVVWNPCLDETTWIKPRSYYERSDIFALGKSSCNKYKILRIALHGPRRAFEFMKPRLYEIYDFTYNSWRVVHDETKDWSILGLARRGTCVDGNTYWLSFSSSQQLWMDILLCFDFSTERFTSMHIPSSGRMFALSMTREEQKLCMLASVAADDVDVWMANKIDSTGAMSWSKFITVKRVYNNHQWMFLTGMNYLVDEENKVIVCPGKSLDSGRFLHIVGEDKCIQVDKHDARSRCSLLLNYAPTLVSASDIFKK</sequence>
<dbReference type="Pfam" id="PF07734">
    <property type="entry name" value="FBA_1"/>
    <property type="match status" value="2"/>
</dbReference>
<dbReference type="Proteomes" id="UP000823674">
    <property type="component" value="Chromosome A05"/>
</dbReference>
<accession>A0ABQ7MHM3</accession>
<dbReference type="PANTHER" id="PTHR31672:SF13">
    <property type="entry name" value="F-BOX PROTEIN CPR30-LIKE"/>
    <property type="match status" value="1"/>
</dbReference>
<dbReference type="Gene3D" id="1.20.1280.50">
    <property type="match status" value="2"/>
</dbReference>
<dbReference type="CDD" id="cd22157">
    <property type="entry name" value="F-box_AtFBW1-like"/>
    <property type="match status" value="2"/>
</dbReference>
<dbReference type="InterPro" id="IPR017451">
    <property type="entry name" value="F-box-assoc_interact_dom"/>
</dbReference>
<feature type="domain" description="F-box" evidence="1">
    <location>
        <begin position="424"/>
        <end position="469"/>
    </location>
</feature>
<dbReference type="PROSITE" id="PS50181">
    <property type="entry name" value="FBOX"/>
    <property type="match status" value="2"/>
</dbReference>
<evidence type="ECO:0000313" key="2">
    <source>
        <dbReference type="EMBL" id="KAG5398227.1"/>
    </source>
</evidence>